<comment type="caution">
    <text evidence="1">The sequence shown here is derived from an EMBL/GenBank/DDBJ whole genome shotgun (WGS) entry which is preliminary data.</text>
</comment>
<sequence length="92" mass="10261">MADYSKAYTCANQGACIACASSDLAHEYCKVNGYKQEVACEWNGGVPKEYQDSHPLPDYVACQNPVELNRRLFFRNQLVFIVLGIVAFAAYT</sequence>
<name>A0ACC1L7L4_9FUNG</name>
<gene>
    <name evidence="1" type="ORF">H4S07_004588</name>
</gene>
<keyword evidence="2" id="KW-1185">Reference proteome</keyword>
<feature type="non-terminal residue" evidence="1">
    <location>
        <position position="92"/>
    </location>
</feature>
<dbReference type="Proteomes" id="UP001140096">
    <property type="component" value="Unassembled WGS sequence"/>
</dbReference>
<evidence type="ECO:0000313" key="1">
    <source>
        <dbReference type="EMBL" id="KAJ2802894.1"/>
    </source>
</evidence>
<accession>A0ACC1L7L4</accession>
<proteinExistence type="predicted"/>
<dbReference type="EMBL" id="JANBUP010001902">
    <property type="protein sequence ID" value="KAJ2802894.1"/>
    <property type="molecule type" value="Genomic_DNA"/>
</dbReference>
<organism evidence="1 2">
    <name type="scientific">Coemansia furcata</name>
    <dbReference type="NCBI Taxonomy" id="417177"/>
    <lineage>
        <taxon>Eukaryota</taxon>
        <taxon>Fungi</taxon>
        <taxon>Fungi incertae sedis</taxon>
        <taxon>Zoopagomycota</taxon>
        <taxon>Kickxellomycotina</taxon>
        <taxon>Kickxellomycetes</taxon>
        <taxon>Kickxellales</taxon>
        <taxon>Kickxellaceae</taxon>
        <taxon>Coemansia</taxon>
    </lineage>
</organism>
<reference evidence="1" key="1">
    <citation type="submission" date="2022-07" db="EMBL/GenBank/DDBJ databases">
        <title>Phylogenomic reconstructions and comparative analyses of Kickxellomycotina fungi.</title>
        <authorList>
            <person name="Reynolds N.K."/>
            <person name="Stajich J.E."/>
            <person name="Barry K."/>
            <person name="Grigoriev I.V."/>
            <person name="Crous P."/>
            <person name="Smith M.E."/>
        </authorList>
    </citation>
    <scope>NUCLEOTIDE SEQUENCE</scope>
    <source>
        <strain evidence="1">CBS 102833</strain>
    </source>
</reference>
<evidence type="ECO:0000313" key="2">
    <source>
        <dbReference type="Proteomes" id="UP001140096"/>
    </source>
</evidence>
<protein>
    <submittedName>
        <fullName evidence="1">Uncharacterized protein</fullName>
    </submittedName>
</protein>